<evidence type="ECO:0000256" key="5">
    <source>
        <dbReference type="ARBA" id="ARBA00022840"/>
    </source>
</evidence>
<dbReference type="InterPro" id="IPR000713">
    <property type="entry name" value="Mur_ligase_N"/>
</dbReference>
<comment type="pathway">
    <text evidence="10 11">Cell wall biogenesis; peptidoglycan biosynthesis.</text>
</comment>
<protein>
    <recommendedName>
        <fullName evidence="10 11">UDP-N-acetylmuramoyl-tripeptide--D-alanyl-D-alanine ligase</fullName>
        <ecNumber evidence="10 11">6.3.2.10</ecNumber>
    </recommendedName>
    <alternativeName>
        <fullName evidence="10">D-alanyl-D-alanine-adding enzyme</fullName>
    </alternativeName>
</protein>
<sequence length="471" mass="47683">MTAAALSTPEPLWTAQDAAEATGGHVTRDWAATGVAIDSRHIEPGDLFVALRGESTDGHRFIADALAKGAAAVVADHFPDNAGSGVPALMVADTQTALEDLARAARARSQARVIAVTGSVGKTGTKNALAHVLGAQGETHAAAASHNNHWGVPLTLARLPRSAAYCVVEMGMNAPGEIAALSRLARPHVTVITEVAAAHTAAFASVEGIADAKAEIFQGADPGATAVLPRDNPHVARLAEHAGAAGIERLISFGRDAEATIRVVEEAPDERGTEVTAALGLRHLSFRVGIPGDHWVMNALAVLGAVAAVDADPGAAAASLAELEPAPGRGQRHTVAVDGGTATLIDESYNANPTSMRAAIALLARAEPGPGGRRIAVLGDMLELGERSAHDHGGLAEPLRAAGVDAVFTCGDQMTALRDALPAAVHAGHAADAETLTGQVTAALRPGDVVLVKGSAGARTGAVVRALTDAG</sequence>
<dbReference type="SUPFAM" id="SSF63418">
    <property type="entry name" value="MurE/MurF N-terminal domain"/>
    <property type="match status" value="1"/>
</dbReference>
<comment type="subcellular location">
    <subcellularLocation>
        <location evidence="10 11">Cytoplasm</location>
    </subcellularLocation>
</comment>
<evidence type="ECO:0000256" key="10">
    <source>
        <dbReference type="HAMAP-Rule" id="MF_02019"/>
    </source>
</evidence>
<dbReference type="InterPro" id="IPR004101">
    <property type="entry name" value="Mur_ligase_C"/>
</dbReference>
<gene>
    <name evidence="10" type="primary">murF</name>
    <name evidence="15" type="ORF">SAMN05216241_11226</name>
</gene>
<dbReference type="RefSeq" id="WP_090021506.1">
    <property type="nucleotide sequence ID" value="NZ_FNCE01000012.1"/>
</dbReference>
<feature type="domain" description="Mur ligase C-terminal" evidence="13">
    <location>
        <begin position="340"/>
        <end position="455"/>
    </location>
</feature>
<dbReference type="GO" id="GO:0005737">
    <property type="term" value="C:cytoplasm"/>
    <property type="evidence" value="ECO:0007669"/>
    <property type="project" value="UniProtKB-SubCell"/>
</dbReference>
<dbReference type="NCBIfam" id="TIGR01143">
    <property type="entry name" value="murF"/>
    <property type="match status" value="1"/>
</dbReference>
<evidence type="ECO:0000256" key="11">
    <source>
        <dbReference type="RuleBase" id="RU004136"/>
    </source>
</evidence>
<dbReference type="Proteomes" id="UP000199415">
    <property type="component" value="Unassembled WGS sequence"/>
</dbReference>
<dbReference type="GO" id="GO:0008360">
    <property type="term" value="P:regulation of cell shape"/>
    <property type="evidence" value="ECO:0007669"/>
    <property type="project" value="UniProtKB-KW"/>
</dbReference>
<evidence type="ECO:0000256" key="4">
    <source>
        <dbReference type="ARBA" id="ARBA00022741"/>
    </source>
</evidence>
<comment type="catalytic activity">
    <reaction evidence="10 11">
        <text>D-alanyl-D-alanine + UDP-N-acetyl-alpha-D-muramoyl-L-alanyl-gamma-D-glutamyl-meso-2,6-diaminopimelate + ATP = UDP-N-acetyl-alpha-D-muramoyl-L-alanyl-gamma-D-glutamyl-meso-2,6-diaminopimeloyl-D-alanyl-D-alanine + ADP + phosphate + H(+)</text>
        <dbReference type="Rhea" id="RHEA:28374"/>
        <dbReference type="ChEBI" id="CHEBI:15378"/>
        <dbReference type="ChEBI" id="CHEBI:30616"/>
        <dbReference type="ChEBI" id="CHEBI:43474"/>
        <dbReference type="ChEBI" id="CHEBI:57822"/>
        <dbReference type="ChEBI" id="CHEBI:61386"/>
        <dbReference type="ChEBI" id="CHEBI:83905"/>
        <dbReference type="ChEBI" id="CHEBI:456216"/>
        <dbReference type="EC" id="6.3.2.10"/>
    </reaction>
</comment>
<dbReference type="InterPro" id="IPR005863">
    <property type="entry name" value="UDP-N-AcMur_synth"/>
</dbReference>
<evidence type="ECO:0000259" key="12">
    <source>
        <dbReference type="Pfam" id="PF01225"/>
    </source>
</evidence>
<evidence type="ECO:0000256" key="8">
    <source>
        <dbReference type="ARBA" id="ARBA00023306"/>
    </source>
</evidence>
<dbReference type="GO" id="GO:0009252">
    <property type="term" value="P:peptidoglycan biosynthetic process"/>
    <property type="evidence" value="ECO:0007669"/>
    <property type="project" value="UniProtKB-UniRule"/>
</dbReference>
<evidence type="ECO:0000313" key="15">
    <source>
        <dbReference type="EMBL" id="SDG42861.1"/>
    </source>
</evidence>
<dbReference type="GO" id="GO:0005524">
    <property type="term" value="F:ATP binding"/>
    <property type="evidence" value="ECO:0007669"/>
    <property type="project" value="UniProtKB-UniRule"/>
</dbReference>
<dbReference type="Gene3D" id="3.40.1190.10">
    <property type="entry name" value="Mur-like, catalytic domain"/>
    <property type="match status" value="1"/>
</dbReference>
<accession>A0A1G7U6G8</accession>
<evidence type="ECO:0000313" key="16">
    <source>
        <dbReference type="Proteomes" id="UP000199415"/>
    </source>
</evidence>
<dbReference type="GO" id="GO:0051301">
    <property type="term" value="P:cell division"/>
    <property type="evidence" value="ECO:0007669"/>
    <property type="project" value="UniProtKB-KW"/>
</dbReference>
<dbReference type="PANTHER" id="PTHR43024:SF1">
    <property type="entry name" value="UDP-N-ACETYLMURAMOYL-TRIPEPTIDE--D-ALANYL-D-ALANINE LIGASE"/>
    <property type="match status" value="1"/>
</dbReference>
<feature type="domain" description="Mur ligase central" evidence="14">
    <location>
        <begin position="116"/>
        <end position="305"/>
    </location>
</feature>
<keyword evidence="5 10" id="KW-0067">ATP-binding</keyword>
<dbReference type="InterPro" id="IPR036615">
    <property type="entry name" value="Mur_ligase_C_dom_sf"/>
</dbReference>
<organism evidence="15 16">
    <name type="scientific">Limimonas halophila</name>
    <dbReference type="NCBI Taxonomy" id="1082479"/>
    <lineage>
        <taxon>Bacteria</taxon>
        <taxon>Pseudomonadati</taxon>
        <taxon>Pseudomonadota</taxon>
        <taxon>Alphaproteobacteria</taxon>
        <taxon>Rhodospirillales</taxon>
        <taxon>Rhodovibrionaceae</taxon>
        <taxon>Limimonas</taxon>
    </lineage>
</organism>
<dbReference type="Pfam" id="PF02875">
    <property type="entry name" value="Mur_ligase_C"/>
    <property type="match status" value="1"/>
</dbReference>
<dbReference type="OrthoDB" id="9800958at2"/>
<dbReference type="EC" id="6.3.2.10" evidence="10 11"/>
<keyword evidence="4 10" id="KW-0547">Nucleotide-binding</keyword>
<feature type="domain" description="Mur ligase N-terminal catalytic" evidence="12">
    <location>
        <begin position="33"/>
        <end position="104"/>
    </location>
</feature>
<dbReference type="AlphaFoldDB" id="A0A1G7U6G8"/>
<keyword evidence="2 10" id="KW-0436">Ligase</keyword>
<dbReference type="GO" id="GO:0008766">
    <property type="term" value="F:UDP-N-acetylmuramoylalanyl-D-glutamyl-2,6-diaminopimelate-D-alanyl-D-alanine ligase activity"/>
    <property type="evidence" value="ECO:0007669"/>
    <property type="project" value="RHEA"/>
</dbReference>
<name>A0A1G7U6G8_9PROT</name>
<keyword evidence="7 10" id="KW-0573">Peptidoglycan synthesis</keyword>
<dbReference type="InterPro" id="IPR013221">
    <property type="entry name" value="Mur_ligase_cen"/>
</dbReference>
<dbReference type="GO" id="GO:0047480">
    <property type="term" value="F:UDP-N-acetylmuramoyl-tripeptide-D-alanyl-D-alanine ligase activity"/>
    <property type="evidence" value="ECO:0007669"/>
    <property type="project" value="UniProtKB-UniRule"/>
</dbReference>
<dbReference type="STRING" id="1082479.SAMN05216241_11226"/>
<keyword evidence="1 10" id="KW-0963">Cytoplasm</keyword>
<dbReference type="Gene3D" id="3.40.1390.10">
    <property type="entry name" value="MurE/MurF, N-terminal domain"/>
    <property type="match status" value="1"/>
</dbReference>
<evidence type="ECO:0000256" key="3">
    <source>
        <dbReference type="ARBA" id="ARBA00022618"/>
    </source>
</evidence>
<keyword evidence="8 10" id="KW-0131">Cell cycle</keyword>
<dbReference type="NCBIfam" id="NF010693">
    <property type="entry name" value="PRK14093.1"/>
    <property type="match status" value="1"/>
</dbReference>
<reference evidence="15 16" key="1">
    <citation type="submission" date="2016-10" db="EMBL/GenBank/DDBJ databases">
        <authorList>
            <person name="de Groot N.N."/>
        </authorList>
    </citation>
    <scope>NUCLEOTIDE SEQUENCE [LARGE SCALE GENOMIC DNA]</scope>
    <source>
        <strain evidence="15 16">DSM 25584</strain>
    </source>
</reference>
<keyword evidence="6 10" id="KW-0133">Cell shape</keyword>
<keyword evidence="16" id="KW-1185">Reference proteome</keyword>
<evidence type="ECO:0000256" key="9">
    <source>
        <dbReference type="ARBA" id="ARBA00023316"/>
    </source>
</evidence>
<proteinExistence type="inferred from homology"/>
<evidence type="ECO:0000256" key="2">
    <source>
        <dbReference type="ARBA" id="ARBA00022598"/>
    </source>
</evidence>
<dbReference type="InterPro" id="IPR051046">
    <property type="entry name" value="MurCDEF_CellWall_CoF430Synth"/>
</dbReference>
<comment type="caution">
    <text evidence="10">Lacks conserved residue(s) required for the propagation of feature annotation.</text>
</comment>
<dbReference type="UniPathway" id="UPA00219"/>
<dbReference type="InterPro" id="IPR036565">
    <property type="entry name" value="Mur-like_cat_sf"/>
</dbReference>
<evidence type="ECO:0000259" key="14">
    <source>
        <dbReference type="Pfam" id="PF08245"/>
    </source>
</evidence>
<dbReference type="HAMAP" id="MF_02019">
    <property type="entry name" value="MurF"/>
    <property type="match status" value="1"/>
</dbReference>
<dbReference type="Gene3D" id="3.90.190.20">
    <property type="entry name" value="Mur ligase, C-terminal domain"/>
    <property type="match status" value="1"/>
</dbReference>
<evidence type="ECO:0000256" key="1">
    <source>
        <dbReference type="ARBA" id="ARBA00022490"/>
    </source>
</evidence>
<comment type="function">
    <text evidence="10 11">Involved in cell wall formation. Catalyzes the final step in the synthesis of UDP-N-acetylmuramoyl-pentapeptide, the precursor of murein.</text>
</comment>
<dbReference type="EMBL" id="FNCE01000012">
    <property type="protein sequence ID" value="SDG42861.1"/>
    <property type="molecule type" value="Genomic_DNA"/>
</dbReference>
<dbReference type="PANTHER" id="PTHR43024">
    <property type="entry name" value="UDP-N-ACETYLMURAMOYL-TRIPEPTIDE--D-ALANYL-D-ALANINE LIGASE"/>
    <property type="match status" value="1"/>
</dbReference>
<dbReference type="InterPro" id="IPR035911">
    <property type="entry name" value="MurE/MurF_N"/>
</dbReference>
<dbReference type="SUPFAM" id="SSF53244">
    <property type="entry name" value="MurD-like peptide ligases, peptide-binding domain"/>
    <property type="match status" value="1"/>
</dbReference>
<dbReference type="GO" id="GO:0071555">
    <property type="term" value="P:cell wall organization"/>
    <property type="evidence" value="ECO:0007669"/>
    <property type="project" value="UniProtKB-KW"/>
</dbReference>
<dbReference type="Pfam" id="PF01225">
    <property type="entry name" value="Mur_ligase"/>
    <property type="match status" value="1"/>
</dbReference>
<evidence type="ECO:0000256" key="6">
    <source>
        <dbReference type="ARBA" id="ARBA00022960"/>
    </source>
</evidence>
<evidence type="ECO:0000259" key="13">
    <source>
        <dbReference type="Pfam" id="PF02875"/>
    </source>
</evidence>
<keyword evidence="3 10" id="KW-0132">Cell division</keyword>
<comment type="similarity">
    <text evidence="10">Belongs to the MurCDEF family. MurF subfamily.</text>
</comment>
<keyword evidence="9 10" id="KW-0961">Cell wall biogenesis/degradation</keyword>
<evidence type="ECO:0000256" key="7">
    <source>
        <dbReference type="ARBA" id="ARBA00022984"/>
    </source>
</evidence>
<dbReference type="SUPFAM" id="SSF53623">
    <property type="entry name" value="MurD-like peptide ligases, catalytic domain"/>
    <property type="match status" value="1"/>
</dbReference>
<dbReference type="Pfam" id="PF08245">
    <property type="entry name" value="Mur_ligase_M"/>
    <property type="match status" value="1"/>
</dbReference>